<dbReference type="EMBL" id="VSSQ01012665">
    <property type="protein sequence ID" value="MPM49769.1"/>
    <property type="molecule type" value="Genomic_DNA"/>
</dbReference>
<dbReference type="Gene3D" id="2.40.160.60">
    <property type="entry name" value="Outer membrane protein transport protein (OMPP1/FadL/TodX)"/>
    <property type="match status" value="1"/>
</dbReference>
<reference evidence="1" key="1">
    <citation type="submission" date="2019-08" db="EMBL/GenBank/DDBJ databases">
        <authorList>
            <person name="Kucharzyk K."/>
            <person name="Murdoch R.W."/>
            <person name="Higgins S."/>
            <person name="Loffler F."/>
        </authorList>
    </citation>
    <scope>NUCLEOTIDE SEQUENCE</scope>
</reference>
<comment type="caution">
    <text evidence="1">The sequence shown here is derived from an EMBL/GenBank/DDBJ whole genome shotgun (WGS) entry which is preliminary data.</text>
</comment>
<evidence type="ECO:0008006" key="2">
    <source>
        <dbReference type="Google" id="ProtNLM"/>
    </source>
</evidence>
<accession>A0A645A9A9</accession>
<evidence type="ECO:0000313" key="1">
    <source>
        <dbReference type="EMBL" id="MPM49769.1"/>
    </source>
</evidence>
<sequence length="128" mass="14734">MTPENRFNNAYRINAGAEYVVDPYSRDFFSRVRLRAGISYGNSYANVSVYNPSTNQSVGVGGFKEYGINFGLGLPFRDSMSGRLSLLNIGFGYTSQRPDLPYMIKQDMFKISLNMNINEFWFFKRQFN</sequence>
<organism evidence="1">
    <name type="scientific">bioreactor metagenome</name>
    <dbReference type="NCBI Taxonomy" id="1076179"/>
    <lineage>
        <taxon>unclassified sequences</taxon>
        <taxon>metagenomes</taxon>
        <taxon>ecological metagenomes</taxon>
    </lineage>
</organism>
<proteinExistence type="predicted"/>
<dbReference type="AlphaFoldDB" id="A0A645A9A9"/>
<protein>
    <recommendedName>
        <fullName evidence="2">DUF5723 domain-containing protein</fullName>
    </recommendedName>
</protein>
<gene>
    <name evidence="1" type="ORF">SDC9_96500</name>
</gene>
<name>A0A645A9A9_9ZZZZ</name>